<evidence type="ECO:0000313" key="9">
    <source>
        <dbReference type="Proteomes" id="UP000766486"/>
    </source>
</evidence>
<evidence type="ECO:0008006" key="10">
    <source>
        <dbReference type="Google" id="ProtNLM"/>
    </source>
</evidence>
<evidence type="ECO:0000313" key="8">
    <source>
        <dbReference type="EMBL" id="VUC23020.1"/>
    </source>
</evidence>
<dbReference type="PANTHER" id="PTHR23206:SF7">
    <property type="entry name" value="PROTEIN KINASE DOMAIN-CONTAINING PROTEIN"/>
    <property type="match status" value="1"/>
</dbReference>
<dbReference type="SUPFAM" id="SSF48403">
    <property type="entry name" value="Ankyrin repeat"/>
    <property type="match status" value="3"/>
</dbReference>
<evidence type="ECO:0000256" key="2">
    <source>
        <dbReference type="ARBA" id="ARBA00023043"/>
    </source>
</evidence>
<organism evidence="8 9">
    <name type="scientific">Bionectria ochroleuca</name>
    <name type="common">Gliocladium roseum</name>
    <dbReference type="NCBI Taxonomy" id="29856"/>
    <lineage>
        <taxon>Eukaryota</taxon>
        <taxon>Fungi</taxon>
        <taxon>Dikarya</taxon>
        <taxon>Ascomycota</taxon>
        <taxon>Pezizomycotina</taxon>
        <taxon>Sordariomycetes</taxon>
        <taxon>Hypocreomycetidae</taxon>
        <taxon>Hypocreales</taxon>
        <taxon>Bionectriaceae</taxon>
        <taxon>Clonostachys</taxon>
    </lineage>
</organism>
<dbReference type="InterPro" id="IPR054471">
    <property type="entry name" value="GPIID_WHD"/>
</dbReference>
<feature type="domain" description="Nephrocystin 3-like N-terminal" evidence="7">
    <location>
        <begin position="196"/>
        <end position="238"/>
    </location>
</feature>
<feature type="repeat" description="ANK" evidence="3">
    <location>
        <begin position="991"/>
        <end position="1023"/>
    </location>
</feature>
<keyword evidence="2 3" id="KW-0040">ANK repeat</keyword>
<dbReference type="PROSITE" id="PS50088">
    <property type="entry name" value="ANK_REPEAT"/>
    <property type="match status" value="21"/>
</dbReference>
<feature type="domain" description="Azaphilone pigments biosynthesis cluster protein L N-terminal" evidence="5">
    <location>
        <begin position="1"/>
        <end position="99"/>
    </location>
</feature>
<dbReference type="SUPFAM" id="SSF52540">
    <property type="entry name" value="P-loop containing nucleoside triphosphate hydrolases"/>
    <property type="match status" value="1"/>
</dbReference>
<feature type="repeat" description="ANK" evidence="3">
    <location>
        <begin position="927"/>
        <end position="959"/>
    </location>
</feature>
<dbReference type="InterPro" id="IPR002110">
    <property type="entry name" value="Ankyrin_rpt"/>
</dbReference>
<evidence type="ECO:0000256" key="1">
    <source>
        <dbReference type="ARBA" id="ARBA00022737"/>
    </source>
</evidence>
<protein>
    <recommendedName>
        <fullName evidence="10">Fungal N-terminal domain-containing protein</fullName>
    </recommendedName>
</protein>
<feature type="repeat" description="ANK" evidence="3">
    <location>
        <begin position="957"/>
        <end position="989"/>
    </location>
</feature>
<reference evidence="8 9" key="1">
    <citation type="submission" date="2019-06" db="EMBL/GenBank/DDBJ databases">
        <authorList>
            <person name="Broberg M."/>
        </authorList>
    </citation>
    <scope>NUCLEOTIDE SEQUENCE [LARGE SCALE GENOMIC DNA]</scope>
</reference>
<feature type="repeat" description="ANK" evidence="3">
    <location>
        <begin position="1260"/>
        <end position="1292"/>
    </location>
</feature>
<feature type="repeat" description="ANK" evidence="3">
    <location>
        <begin position="827"/>
        <end position="859"/>
    </location>
</feature>
<comment type="caution">
    <text evidence="8">The sequence shown here is derived from an EMBL/GenBank/DDBJ whole genome shotgun (WGS) entry which is preliminary data.</text>
</comment>
<feature type="repeat" description="ANK" evidence="3">
    <location>
        <begin position="1029"/>
        <end position="1057"/>
    </location>
</feature>
<dbReference type="PROSITE" id="PS50297">
    <property type="entry name" value="ANK_REP_REGION"/>
    <property type="match status" value="18"/>
</dbReference>
<dbReference type="InterPro" id="IPR036770">
    <property type="entry name" value="Ankyrin_rpt-contain_sf"/>
</dbReference>
<feature type="repeat" description="ANK" evidence="3">
    <location>
        <begin position="797"/>
        <end position="829"/>
    </location>
</feature>
<dbReference type="InterPro" id="IPR056884">
    <property type="entry name" value="NPHP3-like_N"/>
</dbReference>
<feature type="repeat" description="ANK" evidence="3">
    <location>
        <begin position="767"/>
        <end position="799"/>
    </location>
</feature>
<feature type="repeat" description="ANK" evidence="3">
    <location>
        <begin position="1058"/>
        <end position="1090"/>
    </location>
</feature>
<dbReference type="InterPro" id="IPR051631">
    <property type="entry name" value="Ankyrin-KH/SAM_domain"/>
</dbReference>
<dbReference type="Gene3D" id="1.25.40.20">
    <property type="entry name" value="Ankyrin repeat-containing domain"/>
    <property type="match status" value="8"/>
</dbReference>
<feature type="repeat" description="ANK" evidence="3">
    <location>
        <begin position="1225"/>
        <end position="1257"/>
    </location>
</feature>
<dbReference type="InterPro" id="IPR031348">
    <property type="entry name" value="PigL_N"/>
</dbReference>
<feature type="repeat" description="ANK" evidence="3">
    <location>
        <begin position="1324"/>
        <end position="1356"/>
    </location>
</feature>
<feature type="domain" description="GPI inositol-deacylase winged helix" evidence="6">
    <location>
        <begin position="395"/>
        <end position="482"/>
    </location>
</feature>
<evidence type="ECO:0000256" key="4">
    <source>
        <dbReference type="SAM" id="Coils"/>
    </source>
</evidence>
<dbReference type="Pfam" id="PF22939">
    <property type="entry name" value="WHD_GPIID"/>
    <property type="match status" value="1"/>
</dbReference>
<evidence type="ECO:0000259" key="5">
    <source>
        <dbReference type="Pfam" id="PF17111"/>
    </source>
</evidence>
<dbReference type="InterPro" id="IPR027417">
    <property type="entry name" value="P-loop_NTPase"/>
</dbReference>
<feature type="coiled-coil region" evidence="4">
    <location>
        <begin position="71"/>
        <end position="98"/>
    </location>
</feature>
<proteinExistence type="predicted"/>
<feature type="repeat" description="ANK" evidence="3">
    <location>
        <begin position="1091"/>
        <end position="1123"/>
    </location>
</feature>
<dbReference type="SMART" id="SM00248">
    <property type="entry name" value="ANK"/>
    <property type="match status" value="23"/>
</dbReference>
<dbReference type="Pfam" id="PF12796">
    <property type="entry name" value="Ank_2"/>
    <property type="match status" value="7"/>
</dbReference>
<feature type="repeat" description="ANK" evidence="3">
    <location>
        <begin position="674"/>
        <end position="703"/>
    </location>
</feature>
<keyword evidence="9" id="KW-1185">Reference proteome</keyword>
<feature type="repeat" description="ANK" evidence="3">
    <location>
        <begin position="701"/>
        <end position="733"/>
    </location>
</feature>
<dbReference type="Pfam" id="PF17111">
    <property type="entry name" value="PigL_N"/>
    <property type="match status" value="1"/>
</dbReference>
<gene>
    <name evidence="8" type="ORF">CLO192961_LOCUS98279</name>
</gene>
<evidence type="ECO:0000256" key="3">
    <source>
        <dbReference type="PROSITE-ProRule" id="PRU00023"/>
    </source>
</evidence>
<dbReference type="EMBL" id="CABFNS010000698">
    <property type="protein sequence ID" value="VUC23020.1"/>
    <property type="molecule type" value="Genomic_DNA"/>
</dbReference>
<feature type="repeat" description="ANK" evidence="3">
    <location>
        <begin position="734"/>
        <end position="766"/>
    </location>
</feature>
<dbReference type="Proteomes" id="UP000766486">
    <property type="component" value="Unassembled WGS sequence"/>
</dbReference>
<evidence type="ECO:0000259" key="7">
    <source>
        <dbReference type="Pfam" id="PF24883"/>
    </source>
</evidence>
<feature type="repeat" description="ANK" evidence="3">
    <location>
        <begin position="892"/>
        <end position="924"/>
    </location>
</feature>
<keyword evidence="4" id="KW-0175">Coiled coil</keyword>
<feature type="repeat" description="ANK" evidence="3">
    <location>
        <begin position="1290"/>
        <end position="1322"/>
    </location>
</feature>
<evidence type="ECO:0000259" key="6">
    <source>
        <dbReference type="Pfam" id="PF22939"/>
    </source>
</evidence>
<keyword evidence="1" id="KW-0677">Repeat</keyword>
<feature type="repeat" description="ANK" evidence="3">
    <location>
        <begin position="620"/>
        <end position="652"/>
    </location>
</feature>
<sequence>MDGLSIAGSVAGLVSLGIQVTQTLVDFYSAYKDQNSDIAYALRKLSNLIGVLESLRAQTSRMFHVDEKNLLSSIEASVNGCELLIKELQQETEKFQRAGSIQVAARTAAYRATYPFRRSTLLKLEENIDETVAHLSLALQVLGQKQNSSVQDHIGETKELLALIRSDQLSSKIQKWLKAPDASVNYNQACAKCHPGTGLWFVKGAMFDSWLTDRNSRIWLSGFAGCGKSVLCSTAIRAFDEVYILLDALDESPRNKHRMDVLQALVDIQAWQEPGLHILITSRDEIDIREGLNVPQSQILFLKNKSIDSDIASFISKRLRESKKIAIEKWSEHFDQIETALANGANGVFRWVECQFSALESCPKSKRQLDRLLSSLPRSLDKTYERMLLNINEEYIEDASRVLSLLTCAKRPLTVLEVIEAVAVELGDSPALNPDGRLLDGDEILRLCPGFLELAACSRSGKTTVRISHFSVQEYLESERLHPTLARFKVHRPEAHAQIASICLTYLMEPQGSNATSSTEYPLRDYSTTAWHQHYRDADSNLHQVEDQAMRFFQLTGSAFRIWAKDYSGSARLVSPVFYASYLGLASLLSRLLEERRSNCSIYRKRLPDIDTYINAQNGRDGTALQAASKQGHEAVVRILLGEGANVNTVNPQDPDYSRAIRTRAVYGPGIYATALEAASAEGHEEVVRLLLDHGAKIDNGNQSSLYMASRNNHEAIVELLLKKGIDADAAGRFSKSPLQVASSRGHHGVIQLLLDHGANIDLISEDGQTAIGAASSRGLEATIQLLLRRGGDINANRGIALEAALEAGHEDAVRLLLDRGARINIQRKSLLALASEGGHEAIIHTLLDKGAEIDGNDGDGRPLRIALRKGHDAIAVLLLGRGANVNAQHRYNATALQEASERGDKAIVQLLLEKGANINAQSDWFRGETALDVALAKGDLEMIQLLLYNGANIDIPGGRTLQRACSRGDKAMAQLLIDKGAHVNQIADGYTGTALEEASAGGHEEIVQLLLNNGADINVDGGGLFSIPLHVASSGGHEATVRMLLANGADVDFRDTADTTALYRASERGHEAVVRLLLDKGAEINAIHTLGETALHVASKEGHEAIVRLLLARGSEINAKSRHGETAVRRAISEGHETLAELLLNEGANVQLDDKHDGYALWKASRDGYKTIVGYLLDRKPGANAKLAASLNEALHAAAENGHEEIVRQLIVNGANPNIKSGMRGLTTLAAASAIGHEAIVRLLLDNRANVDEEMDQSSRNTALEAAAEHGHQKIVQLLLSHGAKVDIKRGNALCFACSNGHEGVVRLLLDKGADLNARGYRDGRNSLEEALAAGNTAVARVLIDRGVDIKLRLPESRFREGGYEEMVQVLLDAIAMRACGSS</sequence>
<dbReference type="Pfam" id="PF24883">
    <property type="entry name" value="NPHP3_N"/>
    <property type="match status" value="2"/>
</dbReference>
<feature type="repeat" description="ANK" evidence="3">
    <location>
        <begin position="1124"/>
        <end position="1156"/>
    </location>
</feature>
<dbReference type="Pfam" id="PF00023">
    <property type="entry name" value="Ank"/>
    <property type="match status" value="1"/>
</dbReference>
<dbReference type="PRINTS" id="PR01415">
    <property type="entry name" value="ANKYRIN"/>
</dbReference>
<dbReference type="PANTHER" id="PTHR23206">
    <property type="entry name" value="MASK PROTEIN"/>
    <property type="match status" value="1"/>
</dbReference>
<accession>A0ABY6TWF4</accession>
<feature type="repeat" description="ANK" evidence="3">
    <location>
        <begin position="859"/>
        <end position="891"/>
    </location>
</feature>
<feature type="repeat" description="ANK" evidence="3">
    <location>
        <begin position="1191"/>
        <end position="1223"/>
    </location>
</feature>
<name>A0ABY6TWF4_BIOOC</name>
<feature type="domain" description="Nephrocystin 3-like N-terminal" evidence="7">
    <location>
        <begin position="239"/>
        <end position="283"/>
    </location>
</feature>